<dbReference type="GO" id="GO:0043495">
    <property type="term" value="F:protein-membrane adaptor activity"/>
    <property type="evidence" value="ECO:0007669"/>
    <property type="project" value="TreeGrafter"/>
</dbReference>
<feature type="compositionally biased region" description="Low complexity" evidence="12">
    <location>
        <begin position="1472"/>
        <end position="1482"/>
    </location>
</feature>
<feature type="region of interest" description="Disordered" evidence="12">
    <location>
        <begin position="388"/>
        <end position="421"/>
    </location>
</feature>
<evidence type="ECO:0000256" key="1">
    <source>
        <dbReference type="ARBA" id="ARBA00004406"/>
    </source>
</evidence>
<comment type="catalytic activity">
    <reaction evidence="10">
        <text>a 1,2-diacyl-sn-glycero-3-phospho-L-serine(in) = a 1,2-diacyl-sn-glycero-3-phospho-L-serine(out)</text>
        <dbReference type="Rhea" id="RHEA:38663"/>
        <dbReference type="ChEBI" id="CHEBI:57262"/>
    </reaction>
</comment>
<dbReference type="InParanoid" id="S2K020"/>
<dbReference type="GO" id="GO:0032266">
    <property type="term" value="F:phosphatidylinositol-3-phosphate binding"/>
    <property type="evidence" value="ECO:0007669"/>
    <property type="project" value="TreeGrafter"/>
</dbReference>
<evidence type="ECO:0000256" key="5">
    <source>
        <dbReference type="ARBA" id="ARBA00022448"/>
    </source>
</evidence>
<feature type="region of interest" description="Disordered" evidence="12">
    <location>
        <begin position="1462"/>
        <end position="1482"/>
    </location>
</feature>
<name>S2K020_MUCC1</name>
<keyword evidence="6" id="KW-0256">Endoplasmic reticulum</keyword>
<feature type="compositionally biased region" description="Basic residues" evidence="12">
    <location>
        <begin position="935"/>
        <end position="946"/>
    </location>
</feature>
<feature type="region of interest" description="Disordered" evidence="12">
    <location>
        <begin position="21"/>
        <end position="50"/>
    </location>
</feature>
<feature type="compositionally biased region" description="Low complexity" evidence="12">
    <location>
        <begin position="1597"/>
        <end position="1610"/>
    </location>
</feature>
<evidence type="ECO:0000256" key="3">
    <source>
        <dbReference type="ARBA" id="ARBA00009714"/>
    </source>
</evidence>
<dbReference type="GO" id="GO:0000422">
    <property type="term" value="P:autophagy of mitochondrion"/>
    <property type="evidence" value="ECO:0007669"/>
    <property type="project" value="TreeGrafter"/>
</dbReference>
<dbReference type="InterPro" id="IPR026849">
    <property type="entry name" value="ATG2"/>
</dbReference>
<proteinExistence type="inferred from homology"/>
<evidence type="ECO:0000256" key="8">
    <source>
        <dbReference type="ARBA" id="ARBA00023055"/>
    </source>
</evidence>
<feature type="compositionally biased region" description="Low complexity" evidence="12">
    <location>
        <begin position="403"/>
        <end position="421"/>
    </location>
</feature>
<keyword evidence="14" id="KW-1185">Reference proteome</keyword>
<dbReference type="eggNOG" id="KOG2993">
    <property type="taxonomic scope" value="Eukaryota"/>
</dbReference>
<comment type="subcellular location">
    <subcellularLocation>
        <location evidence="1">Endoplasmic reticulum membrane</location>
        <topology evidence="1">Peripheral membrane protein</topology>
    </subcellularLocation>
    <subcellularLocation>
        <location evidence="2">Preautophagosomal structure membrane</location>
        <topology evidence="2">Peripheral membrane protein</topology>
    </subcellularLocation>
</comment>
<dbReference type="Pfam" id="PF13329">
    <property type="entry name" value="ATG2_CAD"/>
    <property type="match status" value="2"/>
</dbReference>
<evidence type="ECO:0000256" key="12">
    <source>
        <dbReference type="SAM" id="MobiDB-lite"/>
    </source>
</evidence>
<feature type="region of interest" description="Disordered" evidence="12">
    <location>
        <begin position="1591"/>
        <end position="1610"/>
    </location>
</feature>
<feature type="compositionally biased region" description="Acidic residues" evidence="12">
    <location>
        <begin position="1281"/>
        <end position="1302"/>
    </location>
</feature>
<feature type="region of interest" description="Disordered" evidence="12">
    <location>
        <begin position="1525"/>
        <end position="1555"/>
    </location>
</feature>
<comment type="similarity">
    <text evidence="3">Belongs to the ATG2 family.</text>
</comment>
<feature type="region of interest" description="Disordered" evidence="12">
    <location>
        <begin position="1275"/>
        <end position="1302"/>
    </location>
</feature>
<sequence length="1661" mass="187510">MRAIISPQQVAFFMDLLDTMTPSSTDQQEQDARSKKPYTPKPPSSSTNTTEVNLLDDLDAFNTDNVIPPPSTFPMATPPQPSIATSIPPNIPERKIKLQISLVELFTLGNDEPVNQWSDPAHNKNHIRFAIQQLNLRLQQFPADQQQKQKLLSILEMRIANVVLDEWIVRPPQAKSLPFNSSRSQTKYNVYNPIFQFDNRIRQDYRSGDHFPAYIPSPPDEFHRPQQSEAIRVRIEKKQQSRESAGGRFAEEGISFEEDISVDIPAFKLQIDPCIIDRVENYIHAIDAYTKIKEEKERQDGSFNSQQKTHEEPRPSVFDDLQSQENIQKRKVRVKCAFIRILLFAPDMSQISTREEFNDRFHDSQLSLDIKTLIATWDSTTTVIDDALDSEDPHHHHHRPTASKNSRSSSSNTNINSINDNNNNNKINIDLNYVNVFMHLKNDESARCWFTAKTVQESSKILTADGTLSPSIEITIQEAQPAAYSPSDAPGSRSGFFGAGSNIVQTLFQFLEKNENFNSEQKVHMPMDEQAESALIFKQRTIETSTFVINCHFPQADMNLTKQVWDKVQIIQNDLLLWQPRFITLQQQQQAQSLDDMSSSHSMDYHNFFSDIKSTSSSLFSIVAVMSHGVWDIRTSETHIYRLQFSEFRYFAAIKHLGENENVTTLDIEDLDVTDISDVKKPVKLLYKTIPNKIHLKRNTSMVSLISKLNSFPELNRINKVTSVVACNICWKATADVSFVDQIVEFQKVPEEMVFIDPPTQYIKVFAHILETCFDYEPIYSPTRAVVIWDGIEIITNILAGQPLIEIKTFIQSIELYLIDDKQELDMAAEKRLEGKTSDARNYWTTLGFANALSIQNIELAVKIKLDEHVAAPQTEVSLVSTDICIDSNADSFQTLLNLITFVTNNGDATIPANAIAAAKRRTQQHTRASQERRSHPRRRRSRGSKVHATIQKEDMLASIDETAFKAAPQKISPPTMIEAPDIEEFSLVEEFYQTSDQENHNSSRKPILVPPTKPRRKQHRHKRSATTEDIIRILAPMEDMDERLQFEVIEDYFSVEKKAAAPKSVVDITKANLSLRVTNVNVIWKLYDGYEWAYVKTDMAARDTAAAAAAAAESEEQEQQTGFGQDFMKKPTKPKKRRTGDAHIEFKLDSIAIEFDMMPEKDETAFWFHLRIKDVEIIDNIRTSAWKKFLGYMRSGVDQREIDDCMVNVELISLRPVKDDPQQEYRLKVRLLPIRLYVDQDAMTFLQKYFLFEKSYLRSTQAANLSIPVKQADDPLSSDYDQEEEQNEEGDSSSQSDDADEEGPGMFFQYVDIYPITLKVDYKPKVFNLGNFREGQVIELMNLFRLDAAEMQLNHVKLTGIKGMDGLLDKLSKEWLPHILNTQKGNMVSGVSPVRSIVNLSTGVADLVLLPIQQYRKDGRLMKGIQRGTSSFARATAIEAIKLSSRVTTGTQVILEHADGFFSPPTPTPPAISSSPSSYSSTHLQQLHDQHFVFTDVNGAELSAADDDTMPIKSSVSSPSVAAAAAAIPTSSNKGKERHQTSNSSGGGSPSDLTEGLQYAYQNISKNLGSAAQTIFAVPTDIQTDDAHGDEYYEYGTSHGSNSSRGSGSNAKAVIRAVPVAVIKPMIGLTGAFQSILTGLRNSIDPVMRLQSEDKYKKPK</sequence>
<feature type="region of interest" description="Disordered" evidence="12">
    <location>
        <begin position="295"/>
        <end position="322"/>
    </location>
</feature>
<gene>
    <name evidence="13" type="ORF">HMPREF1544_04703</name>
</gene>
<keyword evidence="5" id="KW-0813">Transport</keyword>
<dbReference type="EMBL" id="KE123950">
    <property type="protein sequence ID" value="EPB88468.1"/>
    <property type="molecule type" value="Genomic_DNA"/>
</dbReference>
<keyword evidence="9" id="KW-0472">Membrane</keyword>
<feature type="region of interest" description="Disordered" evidence="12">
    <location>
        <begin position="1114"/>
        <end position="1140"/>
    </location>
</feature>
<keyword evidence="8" id="KW-0445">Lipid transport</keyword>
<dbReference type="GO" id="GO:0034727">
    <property type="term" value="P:piecemeal microautophagy of the nucleus"/>
    <property type="evidence" value="ECO:0007669"/>
    <property type="project" value="TreeGrafter"/>
</dbReference>
<dbReference type="PANTHER" id="PTHR13190:SF1">
    <property type="entry name" value="AUTOPHAGY-RELATED 2, ISOFORM A"/>
    <property type="match status" value="1"/>
</dbReference>
<feature type="region of interest" description="Disordered" evidence="12">
    <location>
        <begin position="918"/>
        <end position="949"/>
    </location>
</feature>
<evidence type="ECO:0000313" key="14">
    <source>
        <dbReference type="Proteomes" id="UP000014254"/>
    </source>
</evidence>
<reference evidence="14" key="1">
    <citation type="submission" date="2013-05" db="EMBL/GenBank/DDBJ databases">
        <title>The Genome sequence of Mucor circinelloides f. circinelloides 1006PhL.</title>
        <authorList>
            <consortium name="The Broad Institute Genomics Platform"/>
            <person name="Cuomo C."/>
            <person name="Earl A."/>
            <person name="Findley K."/>
            <person name="Lee S.C."/>
            <person name="Walker B."/>
            <person name="Young S."/>
            <person name="Zeng Q."/>
            <person name="Gargeya S."/>
            <person name="Fitzgerald M."/>
            <person name="Haas B."/>
            <person name="Abouelleil A."/>
            <person name="Allen A.W."/>
            <person name="Alvarado L."/>
            <person name="Arachchi H.M."/>
            <person name="Berlin A.M."/>
            <person name="Chapman S.B."/>
            <person name="Gainer-Dewar J."/>
            <person name="Goldberg J."/>
            <person name="Griggs A."/>
            <person name="Gujja S."/>
            <person name="Hansen M."/>
            <person name="Howarth C."/>
            <person name="Imamovic A."/>
            <person name="Ireland A."/>
            <person name="Larimer J."/>
            <person name="McCowan C."/>
            <person name="Murphy C."/>
            <person name="Pearson M."/>
            <person name="Poon T.W."/>
            <person name="Priest M."/>
            <person name="Roberts A."/>
            <person name="Saif S."/>
            <person name="Shea T."/>
            <person name="Sisk P."/>
            <person name="Sykes S."/>
            <person name="Wortman J."/>
            <person name="Nusbaum C."/>
            <person name="Birren B."/>
        </authorList>
    </citation>
    <scope>NUCLEOTIDE SEQUENCE [LARGE SCALE GENOMIC DNA]</scope>
    <source>
        <strain evidence="14">1006PhL</strain>
    </source>
</reference>
<feature type="region of interest" description="Disordered" evidence="12">
    <location>
        <begin position="995"/>
        <end position="1026"/>
    </location>
</feature>
<dbReference type="GO" id="GO:0061908">
    <property type="term" value="C:phagophore"/>
    <property type="evidence" value="ECO:0007669"/>
    <property type="project" value="TreeGrafter"/>
</dbReference>
<dbReference type="GO" id="GO:0061709">
    <property type="term" value="P:reticulophagy"/>
    <property type="evidence" value="ECO:0007669"/>
    <property type="project" value="TreeGrafter"/>
</dbReference>
<dbReference type="GO" id="GO:0034045">
    <property type="term" value="C:phagophore assembly site membrane"/>
    <property type="evidence" value="ECO:0007669"/>
    <property type="project" value="UniProtKB-SubCell"/>
</dbReference>
<feature type="compositionally biased region" description="Basic residues" evidence="12">
    <location>
        <begin position="1014"/>
        <end position="1025"/>
    </location>
</feature>
<dbReference type="STRING" id="1220926.S2K020"/>
<accession>S2K020</accession>
<dbReference type="PANTHER" id="PTHR13190">
    <property type="entry name" value="AUTOPHAGY-RELATED 2, ISOFORM A"/>
    <property type="match status" value="1"/>
</dbReference>
<evidence type="ECO:0000256" key="11">
    <source>
        <dbReference type="ARBA" id="ARBA00024615"/>
    </source>
</evidence>
<keyword evidence="7" id="KW-0072">Autophagy</keyword>
<dbReference type="GO" id="GO:0005789">
    <property type="term" value="C:endoplasmic reticulum membrane"/>
    <property type="evidence" value="ECO:0007669"/>
    <property type="project" value="UniProtKB-SubCell"/>
</dbReference>
<organism evidence="13 14">
    <name type="scientific">Mucor circinelloides f. circinelloides (strain 1006PhL)</name>
    <name type="common">Mucormycosis agent</name>
    <name type="synonym">Calyptromyces circinelloides</name>
    <dbReference type="NCBI Taxonomy" id="1220926"/>
    <lineage>
        <taxon>Eukaryota</taxon>
        <taxon>Fungi</taxon>
        <taxon>Fungi incertae sedis</taxon>
        <taxon>Mucoromycota</taxon>
        <taxon>Mucoromycotina</taxon>
        <taxon>Mucoromycetes</taxon>
        <taxon>Mucorales</taxon>
        <taxon>Mucorineae</taxon>
        <taxon>Mucoraceae</taxon>
        <taxon>Mucor</taxon>
    </lineage>
</organism>
<evidence type="ECO:0000313" key="13">
    <source>
        <dbReference type="EMBL" id="EPB88468.1"/>
    </source>
</evidence>
<dbReference type="GO" id="GO:0061723">
    <property type="term" value="P:glycophagy"/>
    <property type="evidence" value="ECO:0007669"/>
    <property type="project" value="TreeGrafter"/>
</dbReference>
<evidence type="ECO:0000256" key="9">
    <source>
        <dbReference type="ARBA" id="ARBA00023136"/>
    </source>
</evidence>
<evidence type="ECO:0000256" key="10">
    <source>
        <dbReference type="ARBA" id="ARBA00024479"/>
    </source>
</evidence>
<dbReference type="OrthoDB" id="18982at2759"/>
<evidence type="ECO:0000256" key="4">
    <source>
        <dbReference type="ARBA" id="ARBA00018070"/>
    </source>
</evidence>
<dbReference type="Proteomes" id="UP000014254">
    <property type="component" value="Unassembled WGS sequence"/>
</dbReference>
<evidence type="ECO:0000256" key="7">
    <source>
        <dbReference type="ARBA" id="ARBA00023006"/>
    </source>
</evidence>
<comment type="catalytic activity">
    <reaction evidence="11">
        <text>a 1,2-diacyl-sn-glycero-3-phosphoethanolamine(in) = a 1,2-diacyl-sn-glycero-3-phosphoethanolamine(out)</text>
        <dbReference type="Rhea" id="RHEA:38895"/>
        <dbReference type="ChEBI" id="CHEBI:64612"/>
    </reaction>
</comment>
<evidence type="ECO:0000256" key="2">
    <source>
        <dbReference type="ARBA" id="ARBA00004623"/>
    </source>
</evidence>
<dbReference type="VEuPathDB" id="FungiDB:HMPREF1544_04703"/>
<protein>
    <recommendedName>
        <fullName evidence="4">Autophagy-related protein 2</fullName>
    </recommendedName>
</protein>
<dbReference type="GO" id="GO:0006869">
    <property type="term" value="P:lipid transport"/>
    <property type="evidence" value="ECO:0007669"/>
    <property type="project" value="UniProtKB-KW"/>
</dbReference>
<dbReference type="GO" id="GO:0000045">
    <property type="term" value="P:autophagosome assembly"/>
    <property type="evidence" value="ECO:0007669"/>
    <property type="project" value="TreeGrafter"/>
</dbReference>
<evidence type="ECO:0000256" key="6">
    <source>
        <dbReference type="ARBA" id="ARBA00022824"/>
    </source>
</evidence>